<comment type="caution">
    <text evidence="1">The sequence shown here is derived from an EMBL/GenBank/DDBJ whole genome shotgun (WGS) entry which is preliminary data.</text>
</comment>
<dbReference type="Proteomes" id="UP001331761">
    <property type="component" value="Unassembled WGS sequence"/>
</dbReference>
<proteinExistence type="predicted"/>
<protein>
    <submittedName>
        <fullName evidence="1">Uncharacterized protein</fullName>
    </submittedName>
</protein>
<evidence type="ECO:0000313" key="1">
    <source>
        <dbReference type="EMBL" id="KAK5985266.1"/>
    </source>
</evidence>
<sequence length="92" mass="10420">MVYQVCQGIGADPQVASMKPRLLWQDITQRVNNALVGERFENCISTPTYTFTIHCNTREGVSGRLMRWWRMVCTICNQTPPAELVSCIPSTV</sequence>
<gene>
    <name evidence="1" type="ORF">GCK32_000693</name>
</gene>
<dbReference type="EMBL" id="WIXE01001940">
    <property type="protein sequence ID" value="KAK5985266.1"/>
    <property type="molecule type" value="Genomic_DNA"/>
</dbReference>
<keyword evidence="2" id="KW-1185">Reference proteome</keyword>
<evidence type="ECO:0000313" key="2">
    <source>
        <dbReference type="Proteomes" id="UP001331761"/>
    </source>
</evidence>
<organism evidence="1 2">
    <name type="scientific">Trichostrongylus colubriformis</name>
    <name type="common">Black scour worm</name>
    <dbReference type="NCBI Taxonomy" id="6319"/>
    <lineage>
        <taxon>Eukaryota</taxon>
        <taxon>Metazoa</taxon>
        <taxon>Ecdysozoa</taxon>
        <taxon>Nematoda</taxon>
        <taxon>Chromadorea</taxon>
        <taxon>Rhabditida</taxon>
        <taxon>Rhabditina</taxon>
        <taxon>Rhabditomorpha</taxon>
        <taxon>Strongyloidea</taxon>
        <taxon>Trichostrongylidae</taxon>
        <taxon>Trichostrongylus</taxon>
    </lineage>
</organism>
<name>A0AAN8FRM6_TRICO</name>
<reference evidence="1 2" key="1">
    <citation type="submission" date="2019-10" db="EMBL/GenBank/DDBJ databases">
        <title>Assembly and Annotation for the nematode Trichostrongylus colubriformis.</title>
        <authorList>
            <person name="Martin J."/>
        </authorList>
    </citation>
    <scope>NUCLEOTIDE SEQUENCE [LARGE SCALE GENOMIC DNA]</scope>
    <source>
        <strain evidence="1">G859</strain>
        <tissue evidence="1">Whole worm</tissue>
    </source>
</reference>
<accession>A0AAN8FRM6</accession>
<dbReference type="AlphaFoldDB" id="A0AAN8FRM6"/>